<proteinExistence type="predicted"/>
<evidence type="ECO:0000313" key="3">
    <source>
        <dbReference type="EMBL" id="KZF22856.1"/>
    </source>
</evidence>
<feature type="compositionally biased region" description="Low complexity" evidence="2">
    <location>
        <begin position="67"/>
        <end position="78"/>
    </location>
</feature>
<feature type="compositionally biased region" description="Polar residues" evidence="2">
    <location>
        <begin position="274"/>
        <end position="289"/>
    </location>
</feature>
<feature type="compositionally biased region" description="Polar residues" evidence="2">
    <location>
        <begin position="117"/>
        <end position="128"/>
    </location>
</feature>
<dbReference type="GeneID" id="28900235"/>
<gene>
    <name evidence="3" type="ORF">L228DRAFT_268237</name>
</gene>
<feature type="compositionally biased region" description="Acidic residues" evidence="2">
    <location>
        <begin position="103"/>
        <end position="113"/>
    </location>
</feature>
<feature type="region of interest" description="Disordered" evidence="2">
    <location>
        <begin position="193"/>
        <end position="255"/>
    </location>
</feature>
<organism evidence="3 4">
    <name type="scientific">Xylona heveae (strain CBS 132557 / TC161)</name>
    <dbReference type="NCBI Taxonomy" id="1328760"/>
    <lineage>
        <taxon>Eukaryota</taxon>
        <taxon>Fungi</taxon>
        <taxon>Dikarya</taxon>
        <taxon>Ascomycota</taxon>
        <taxon>Pezizomycotina</taxon>
        <taxon>Xylonomycetes</taxon>
        <taxon>Xylonales</taxon>
        <taxon>Xylonaceae</taxon>
        <taxon>Xylona</taxon>
    </lineage>
</organism>
<dbReference type="Gene3D" id="1.10.287.1490">
    <property type="match status" value="1"/>
</dbReference>
<sequence>MSQPLGEISSSDLNLRSPAIKERFSDAGQDDLVNLGHEENHNHGVYDMPFNDDISDVPASSPFDMYPSKPSSPLKPIPTARRNSPAKQTHSPAVAESARNDEFNDVDDLDVDLETPIKNSGPTSSANSIDIHLDEEDHDASAIDYEFSEIGATPLARPIENKQEDVSMDDTCFSDFSAIPNADMTLFARVGQQADKESMTSPTKFSTAGSSFSPTPRRRRGLTTPGSFRQQSSIDDLSPRTPSPSPTPRRIQSSAKEQTTYLLDFTEQINSFSSAYHNSPSRHATMSPSKPQPELASYMASMRTPSPAKQRLPPATPSEQRKLMNLLDFDIPPAPTPRSIPSITARELETVKSNFQSQISSMRATLSGREAEVNSLKEAIADAERRVGENMEAVREERATRESLEMEKAEWEKRGNDLETLLRNAREDFFQGEQERERLAQRLEQSERKREEAEARATEAESKVAGLEAGAASATSQSDEATPGTPKSNKDVETAVEKVARDLHALYKSKHETKVAALRKSYESRWDKRVRELEEQIASLDQENTHLRNNINSNDDVEMSEPRETESSELDRQQLAQALHRAQEQEHRIASLIEDLNTSKREHAQLMSELHQERLEKGDLVAAVEEMLNIQAMAATTNGSTTEPPTPGTSRSTSASSNPFSASINAATGLENLRSSISRVSGLKTPGFGASMMGSGGESRIGRLGSGVSSGSAASSGSGSGLNSGSSASGSGLGLGGYGRSGIMSNIERMGRRGA</sequence>
<feature type="compositionally biased region" description="Low complexity" evidence="2">
    <location>
        <begin position="702"/>
        <end position="730"/>
    </location>
</feature>
<evidence type="ECO:0000256" key="2">
    <source>
        <dbReference type="SAM" id="MobiDB-lite"/>
    </source>
</evidence>
<reference evidence="3 4" key="1">
    <citation type="journal article" date="2016" name="Fungal Biol.">
        <title>The genome of Xylona heveae provides a window into fungal endophytism.</title>
        <authorList>
            <person name="Gazis R."/>
            <person name="Kuo A."/>
            <person name="Riley R."/>
            <person name="LaButti K."/>
            <person name="Lipzen A."/>
            <person name="Lin J."/>
            <person name="Amirebrahimi M."/>
            <person name="Hesse C.N."/>
            <person name="Spatafora J.W."/>
            <person name="Henrissat B."/>
            <person name="Hainaut M."/>
            <person name="Grigoriev I.V."/>
            <person name="Hibbett D.S."/>
        </authorList>
    </citation>
    <scope>NUCLEOTIDE SEQUENCE [LARGE SCALE GENOMIC DNA]</scope>
    <source>
        <strain evidence="3 4">TC161</strain>
    </source>
</reference>
<feature type="region of interest" description="Disordered" evidence="2">
    <location>
        <begin position="684"/>
        <end position="755"/>
    </location>
</feature>
<protein>
    <submittedName>
        <fullName evidence="3">Uncharacterized protein</fullName>
    </submittedName>
</protein>
<feature type="compositionally biased region" description="Polar residues" evidence="2">
    <location>
        <begin position="81"/>
        <end position="91"/>
    </location>
</feature>
<feature type="region of interest" description="Disordered" evidence="2">
    <location>
        <begin position="274"/>
        <end position="295"/>
    </location>
</feature>
<evidence type="ECO:0000256" key="1">
    <source>
        <dbReference type="SAM" id="Coils"/>
    </source>
</evidence>
<keyword evidence="1" id="KW-0175">Coiled coil</keyword>
<feature type="coiled-coil region" evidence="1">
    <location>
        <begin position="575"/>
        <end position="616"/>
    </location>
</feature>
<feature type="compositionally biased region" description="Basic and acidic residues" evidence="2">
    <location>
        <begin position="443"/>
        <end position="462"/>
    </location>
</feature>
<evidence type="ECO:0000313" key="4">
    <source>
        <dbReference type="Proteomes" id="UP000076632"/>
    </source>
</evidence>
<dbReference type="OrthoDB" id="5367584at2759"/>
<feature type="region of interest" description="Disordered" evidence="2">
    <location>
        <begin position="634"/>
        <end position="660"/>
    </location>
</feature>
<name>A0A165H185_XYLHT</name>
<feature type="compositionally biased region" description="Gly residues" evidence="2">
    <location>
        <begin position="731"/>
        <end position="740"/>
    </location>
</feature>
<dbReference type="AlphaFoldDB" id="A0A165H185"/>
<feature type="compositionally biased region" description="Basic and acidic residues" evidence="2">
    <location>
        <begin position="560"/>
        <end position="570"/>
    </location>
</feature>
<feature type="region of interest" description="Disordered" evidence="2">
    <location>
        <begin position="443"/>
        <end position="492"/>
    </location>
</feature>
<dbReference type="RefSeq" id="XP_018188411.1">
    <property type="nucleotide sequence ID" value="XM_018335098.1"/>
</dbReference>
<feature type="region of interest" description="Disordered" evidence="2">
    <location>
        <begin position="1"/>
        <end position="128"/>
    </location>
</feature>
<dbReference type="Proteomes" id="UP000076632">
    <property type="component" value="Unassembled WGS sequence"/>
</dbReference>
<dbReference type="Pfam" id="PF12709">
    <property type="entry name" value="Fungal_TACC"/>
    <property type="match status" value="1"/>
</dbReference>
<dbReference type="InParanoid" id="A0A165H185"/>
<feature type="region of interest" description="Disordered" evidence="2">
    <location>
        <begin position="548"/>
        <end position="570"/>
    </location>
</feature>
<dbReference type="InterPro" id="IPR024312">
    <property type="entry name" value="TACC_fungi"/>
</dbReference>
<dbReference type="STRING" id="1328760.A0A165H185"/>
<feature type="compositionally biased region" description="Polar residues" evidence="2">
    <location>
        <begin position="199"/>
        <end position="213"/>
    </location>
</feature>
<dbReference type="OMA" id="FSEMPGI"/>
<feature type="compositionally biased region" description="Low complexity" evidence="2">
    <location>
        <begin position="635"/>
        <end position="660"/>
    </location>
</feature>
<accession>A0A165H185</accession>
<keyword evidence="4" id="KW-1185">Reference proteome</keyword>
<dbReference type="EMBL" id="KV407458">
    <property type="protein sequence ID" value="KZF22856.1"/>
    <property type="molecule type" value="Genomic_DNA"/>
</dbReference>
<feature type="compositionally biased region" description="Polar residues" evidence="2">
    <location>
        <begin position="1"/>
        <end position="14"/>
    </location>
</feature>